<organism evidence="1 2">
    <name type="scientific">Araneus ventricosus</name>
    <name type="common">Orbweaver spider</name>
    <name type="synonym">Epeira ventricosa</name>
    <dbReference type="NCBI Taxonomy" id="182803"/>
    <lineage>
        <taxon>Eukaryota</taxon>
        <taxon>Metazoa</taxon>
        <taxon>Ecdysozoa</taxon>
        <taxon>Arthropoda</taxon>
        <taxon>Chelicerata</taxon>
        <taxon>Arachnida</taxon>
        <taxon>Araneae</taxon>
        <taxon>Araneomorphae</taxon>
        <taxon>Entelegynae</taxon>
        <taxon>Araneoidea</taxon>
        <taxon>Araneidae</taxon>
        <taxon>Araneus</taxon>
    </lineage>
</organism>
<protein>
    <submittedName>
        <fullName evidence="1">Uncharacterized protein</fullName>
    </submittedName>
</protein>
<dbReference type="EMBL" id="BGPR01030531">
    <property type="protein sequence ID" value="GBO03105.1"/>
    <property type="molecule type" value="Genomic_DNA"/>
</dbReference>
<keyword evidence="2" id="KW-1185">Reference proteome</keyword>
<accession>A0A4Y2TR42</accession>
<gene>
    <name evidence="1" type="ORF">AVEN_58815_1</name>
</gene>
<evidence type="ECO:0000313" key="1">
    <source>
        <dbReference type="EMBL" id="GBO03105.1"/>
    </source>
</evidence>
<evidence type="ECO:0000313" key="2">
    <source>
        <dbReference type="Proteomes" id="UP000499080"/>
    </source>
</evidence>
<proteinExistence type="predicted"/>
<dbReference type="AlphaFoldDB" id="A0A4Y2TR42"/>
<feature type="non-terminal residue" evidence="1">
    <location>
        <position position="1"/>
    </location>
</feature>
<sequence length="74" mass="8315">TGWSDFNREAAVAKWSGLGFEDGRFQVRILVPLKIRHALGMLHAKSCVFKPPPVDVVRKFGDGCQLRCRPPHLT</sequence>
<name>A0A4Y2TR42_ARAVE</name>
<reference evidence="1 2" key="1">
    <citation type="journal article" date="2019" name="Sci. Rep.">
        <title>Orb-weaving spider Araneus ventricosus genome elucidates the spidroin gene catalogue.</title>
        <authorList>
            <person name="Kono N."/>
            <person name="Nakamura H."/>
            <person name="Ohtoshi R."/>
            <person name="Moran D.A.P."/>
            <person name="Shinohara A."/>
            <person name="Yoshida Y."/>
            <person name="Fujiwara M."/>
            <person name="Mori M."/>
            <person name="Tomita M."/>
            <person name="Arakawa K."/>
        </authorList>
    </citation>
    <scope>NUCLEOTIDE SEQUENCE [LARGE SCALE GENOMIC DNA]</scope>
</reference>
<dbReference type="Proteomes" id="UP000499080">
    <property type="component" value="Unassembled WGS sequence"/>
</dbReference>
<comment type="caution">
    <text evidence="1">The sequence shown here is derived from an EMBL/GenBank/DDBJ whole genome shotgun (WGS) entry which is preliminary data.</text>
</comment>